<dbReference type="RefSeq" id="WP_123221326.1">
    <property type="nucleotide sequence ID" value="NZ_RJSF01000005.1"/>
</dbReference>
<name>A0A3N0GX24_9ACTN</name>
<evidence type="ECO:0000313" key="4">
    <source>
        <dbReference type="Proteomes" id="UP000279994"/>
    </source>
</evidence>
<keyword evidence="2" id="KW-0862">Zinc</keyword>
<evidence type="ECO:0000256" key="1">
    <source>
        <dbReference type="ARBA" id="ARBA00022723"/>
    </source>
</evidence>
<sequence length="348" mass="36653">MKPLLLAPNPVQHFYRGGARIAALRGFTPTSDHQPEEWVAATVARFGEETTGLAVTEDGRLLRDLVEADPAAWLGAEPAAAPRPGPADTGVLVKLLDAGQRLPVHAHPDRAFAASHLDCPYGKTESWFVVDAEPGAAVHLGWTEDVDPAELAVRRDEQDSDWMLSRMHRVPVEPGDGILVPAGQVHAIGEGVFVVEVQEPTDFSILLEWSVTTSTREESHLGLGFERAMAAVSHEALKPADLASLRRRVDPGLTTGTLTPALPSLGDTFFRLDVLAPGAEQSEPVPAGFAAVVVLEGGGALVSEAGEVPVAGGDLVAVPAAYGAWSVRGPLHVLVARPGIGWPAALSQ</sequence>
<dbReference type="CDD" id="cd07010">
    <property type="entry name" value="cupin_PMI_type_I_N_bac"/>
    <property type="match status" value="1"/>
</dbReference>
<evidence type="ECO:0000313" key="3">
    <source>
        <dbReference type="EMBL" id="RNM16987.1"/>
    </source>
</evidence>
<keyword evidence="4" id="KW-1185">Reference proteome</keyword>
<dbReference type="EMBL" id="RJSF01000005">
    <property type="protein sequence ID" value="RNM16987.1"/>
    <property type="molecule type" value="Genomic_DNA"/>
</dbReference>
<proteinExistence type="predicted"/>
<reference evidence="3 4" key="1">
    <citation type="submission" date="2018-11" db="EMBL/GenBank/DDBJ databases">
        <authorList>
            <person name="Li F."/>
        </authorList>
    </citation>
    <scope>NUCLEOTIDE SEQUENCE [LARGE SCALE GENOMIC DNA]</scope>
    <source>
        <strain evidence="3 4">Gsoil 818</strain>
    </source>
</reference>
<dbReference type="InterPro" id="IPR011051">
    <property type="entry name" value="RmlC_Cupin_sf"/>
</dbReference>
<keyword evidence="1" id="KW-0479">Metal-binding</keyword>
<dbReference type="GO" id="GO:0016853">
    <property type="term" value="F:isomerase activity"/>
    <property type="evidence" value="ECO:0007669"/>
    <property type="project" value="UniProtKB-KW"/>
</dbReference>
<dbReference type="Gene3D" id="2.60.120.10">
    <property type="entry name" value="Jelly Rolls"/>
    <property type="match status" value="1"/>
</dbReference>
<keyword evidence="3" id="KW-0413">Isomerase</keyword>
<dbReference type="Proteomes" id="UP000279994">
    <property type="component" value="Unassembled WGS sequence"/>
</dbReference>
<dbReference type="InterPro" id="IPR014710">
    <property type="entry name" value="RmlC-like_jellyroll"/>
</dbReference>
<dbReference type="SUPFAM" id="SSF51182">
    <property type="entry name" value="RmlC-like cupins"/>
    <property type="match status" value="1"/>
</dbReference>
<dbReference type="PANTHER" id="PTHR42742">
    <property type="entry name" value="TRANSCRIPTIONAL REPRESSOR MPRA"/>
    <property type="match status" value="1"/>
</dbReference>
<dbReference type="AlphaFoldDB" id="A0A3N0GX24"/>
<dbReference type="GO" id="GO:0046872">
    <property type="term" value="F:metal ion binding"/>
    <property type="evidence" value="ECO:0007669"/>
    <property type="project" value="UniProtKB-KW"/>
</dbReference>
<gene>
    <name evidence="3" type="ORF">EFL26_02555</name>
</gene>
<comment type="caution">
    <text evidence="3">The sequence shown here is derived from an EMBL/GenBank/DDBJ whole genome shotgun (WGS) entry which is preliminary data.</text>
</comment>
<dbReference type="OrthoDB" id="9808275at2"/>
<protein>
    <submittedName>
        <fullName evidence="3">Phosphoheptose isomerase</fullName>
    </submittedName>
</protein>
<dbReference type="PANTHER" id="PTHR42742:SF3">
    <property type="entry name" value="FRUCTOKINASE"/>
    <property type="match status" value="1"/>
</dbReference>
<organism evidence="3 4">
    <name type="scientific">Nocardioides pocheonensis</name>
    <dbReference type="NCBI Taxonomy" id="661485"/>
    <lineage>
        <taxon>Bacteria</taxon>
        <taxon>Bacillati</taxon>
        <taxon>Actinomycetota</taxon>
        <taxon>Actinomycetes</taxon>
        <taxon>Propionibacteriales</taxon>
        <taxon>Nocardioidaceae</taxon>
        <taxon>Nocardioides</taxon>
    </lineage>
</organism>
<dbReference type="InterPro" id="IPR051804">
    <property type="entry name" value="Carb_Metab_Reg_Kinase/Isom"/>
</dbReference>
<evidence type="ECO:0000256" key="2">
    <source>
        <dbReference type="ARBA" id="ARBA00022833"/>
    </source>
</evidence>
<accession>A0A3N0GX24</accession>